<protein>
    <submittedName>
        <fullName evidence="2">Mg/Co/Ni transporter MgtE, CBS domain-containing</fullName>
    </submittedName>
</protein>
<proteinExistence type="predicted"/>
<keyword evidence="1" id="KW-0812">Transmembrane</keyword>
<sequence>MFVTMVTDSMGFLIFLGLATALGLAG</sequence>
<evidence type="ECO:0000313" key="2">
    <source>
        <dbReference type="EMBL" id="CAA9531568.1"/>
    </source>
</evidence>
<name>A0A6J4TT48_9SPHN</name>
<feature type="transmembrane region" description="Helical" evidence="1">
    <location>
        <begin position="6"/>
        <end position="25"/>
    </location>
</feature>
<reference evidence="2" key="1">
    <citation type="submission" date="2020-02" db="EMBL/GenBank/DDBJ databases">
        <authorList>
            <person name="Meier V. D."/>
        </authorList>
    </citation>
    <scope>NUCLEOTIDE SEQUENCE</scope>
    <source>
        <strain evidence="2">AVDCRST_MAG62</strain>
    </source>
</reference>
<organism evidence="2">
    <name type="scientific">uncultured Sphingomonas sp</name>
    <dbReference type="NCBI Taxonomy" id="158754"/>
    <lineage>
        <taxon>Bacteria</taxon>
        <taxon>Pseudomonadati</taxon>
        <taxon>Pseudomonadota</taxon>
        <taxon>Alphaproteobacteria</taxon>
        <taxon>Sphingomonadales</taxon>
        <taxon>Sphingomonadaceae</taxon>
        <taxon>Sphingomonas</taxon>
        <taxon>environmental samples</taxon>
    </lineage>
</organism>
<keyword evidence="1" id="KW-1133">Transmembrane helix</keyword>
<evidence type="ECO:0000256" key="1">
    <source>
        <dbReference type="SAM" id="Phobius"/>
    </source>
</evidence>
<accession>A0A6J4TT48</accession>
<dbReference type="EMBL" id="CADCWB010000241">
    <property type="protein sequence ID" value="CAA9531568.1"/>
    <property type="molecule type" value="Genomic_DNA"/>
</dbReference>
<gene>
    <name evidence="2" type="ORF">AVDCRST_MAG62-1926</name>
</gene>
<dbReference type="AlphaFoldDB" id="A0A6J4TT48"/>
<keyword evidence="1" id="KW-0472">Membrane</keyword>